<dbReference type="Gene3D" id="3.90.870.20">
    <property type="entry name" value="Carbamoyltransferase, C-terminal domain"/>
    <property type="match status" value="1"/>
</dbReference>
<name>A0A2T5V9V2_9HYPH</name>
<gene>
    <name evidence="4" type="ORF">C8N35_104153</name>
</gene>
<comment type="caution">
    <text evidence="4">The sequence shown here is derived from an EMBL/GenBank/DDBJ whole genome shotgun (WGS) entry which is preliminary data.</text>
</comment>
<evidence type="ECO:0000313" key="5">
    <source>
        <dbReference type="Proteomes" id="UP000244081"/>
    </source>
</evidence>
<dbReference type="SUPFAM" id="SSF53067">
    <property type="entry name" value="Actin-like ATPase domain"/>
    <property type="match status" value="1"/>
</dbReference>
<proteinExistence type="inferred from homology"/>
<dbReference type="CDD" id="cd24098">
    <property type="entry name" value="ASKHA_NBD_TobZ_N"/>
    <property type="match status" value="1"/>
</dbReference>
<comment type="similarity">
    <text evidence="1">Belongs to the NodU/CmcH family.</text>
</comment>
<evidence type="ECO:0000259" key="2">
    <source>
        <dbReference type="Pfam" id="PF02543"/>
    </source>
</evidence>
<dbReference type="AlphaFoldDB" id="A0A2T5V9V2"/>
<dbReference type="Gene3D" id="3.30.420.40">
    <property type="match status" value="2"/>
</dbReference>
<dbReference type="PANTHER" id="PTHR34847:SF1">
    <property type="entry name" value="NODULATION PROTEIN U"/>
    <property type="match status" value="1"/>
</dbReference>
<dbReference type="EMBL" id="QAYG01000004">
    <property type="protein sequence ID" value="PTW60528.1"/>
    <property type="molecule type" value="Genomic_DNA"/>
</dbReference>
<evidence type="ECO:0000256" key="1">
    <source>
        <dbReference type="ARBA" id="ARBA00006129"/>
    </source>
</evidence>
<dbReference type="Pfam" id="PF02543">
    <property type="entry name" value="Carbam_trans_N"/>
    <property type="match status" value="1"/>
</dbReference>
<feature type="domain" description="Carbamoyltransferase C-terminal" evidence="3">
    <location>
        <begin position="398"/>
        <end position="568"/>
    </location>
</feature>
<dbReference type="PANTHER" id="PTHR34847">
    <property type="entry name" value="NODULATION PROTEIN U"/>
    <property type="match status" value="1"/>
</dbReference>
<dbReference type="InterPro" id="IPR043129">
    <property type="entry name" value="ATPase_NBD"/>
</dbReference>
<dbReference type="GO" id="GO:0016740">
    <property type="term" value="F:transferase activity"/>
    <property type="evidence" value="ECO:0007669"/>
    <property type="project" value="UniProtKB-KW"/>
</dbReference>
<dbReference type="Pfam" id="PF16861">
    <property type="entry name" value="Carbam_trans_C"/>
    <property type="match status" value="1"/>
</dbReference>
<keyword evidence="4" id="KW-0808">Transferase</keyword>
<evidence type="ECO:0000313" key="4">
    <source>
        <dbReference type="EMBL" id="PTW60528.1"/>
    </source>
</evidence>
<dbReference type="OrthoDB" id="9780777at2"/>
<dbReference type="InterPro" id="IPR003696">
    <property type="entry name" value="Carbtransf_dom"/>
</dbReference>
<feature type="domain" description="Carbamoyltransferase" evidence="2">
    <location>
        <begin position="4"/>
        <end position="343"/>
    </location>
</feature>
<protein>
    <submittedName>
        <fullName evidence="4">Carbamoyltransferase</fullName>
    </submittedName>
</protein>
<dbReference type="InterPro" id="IPR031730">
    <property type="entry name" value="Carbam_trans_C"/>
</dbReference>
<accession>A0A2T5V9V2</accession>
<keyword evidence="5" id="KW-1185">Reference proteome</keyword>
<dbReference type="RefSeq" id="WP_107990137.1">
    <property type="nucleotide sequence ID" value="NZ_QAYG01000004.1"/>
</dbReference>
<organism evidence="4 5">
    <name type="scientific">Breoghania corrubedonensis</name>
    <dbReference type="NCBI Taxonomy" id="665038"/>
    <lineage>
        <taxon>Bacteria</taxon>
        <taxon>Pseudomonadati</taxon>
        <taxon>Pseudomonadota</taxon>
        <taxon>Alphaproteobacteria</taxon>
        <taxon>Hyphomicrobiales</taxon>
        <taxon>Stappiaceae</taxon>
        <taxon>Breoghania</taxon>
    </lineage>
</organism>
<reference evidence="4 5" key="1">
    <citation type="submission" date="2018-04" db="EMBL/GenBank/DDBJ databases">
        <title>Genomic Encyclopedia of Archaeal and Bacterial Type Strains, Phase II (KMG-II): from individual species to whole genera.</title>
        <authorList>
            <person name="Goeker M."/>
        </authorList>
    </citation>
    <scope>NUCLEOTIDE SEQUENCE [LARGE SCALE GENOMIC DNA]</scope>
    <source>
        <strain evidence="4 5">DSM 23382</strain>
    </source>
</reference>
<evidence type="ECO:0000259" key="3">
    <source>
        <dbReference type="Pfam" id="PF16861"/>
    </source>
</evidence>
<dbReference type="InterPro" id="IPR051338">
    <property type="entry name" value="NodU/CmcH_Carbamoyltrnsfr"/>
</dbReference>
<sequence>MTTVLGINAVYHESSVALVVDGRLVSAVEEERFNRVKHAKPARVDNADELPVRAIKWSLSHHGVDVATIDAVGLSFSPALRRAAFHEDPLGREGSWGSLSGEQAFMASLEATPAAVRAALGPRFQGDIVPIPHHLCHAASAFYPSDYDDAGVLVVDGIAENACAAIFDADADGLREVDTVDYPHSLGFLWEKFSEYFGFTEYDACKSMGLAAYGDPTRFREAVGAILTVESDGRYRVDDEILRFRLPEFAPMETHFGPRRRKGEEFRQAHYDIAASLQEKTDEAMIALVRRTLDLTGRSRLCLAGGVALNCVSNTAIREAFPDLEIFIPTAPNDAGTAMGAALHLAARFAPERQAKPLLSARAYLGPSYGDIPVPSQIAADAPPAGCSFDELCADVVDLLCEGKVVGWFQGAMEFGPRALGNRSLLADPRRADMRDILNRKVKHREIFRPFAPSVLKDQAGDWFELGKDSMSYGYMLFAVKVREGQGERIPAVLHADGTARVQLVSREQNPEFCRLIEAFARRTGVPMLLNTSFNDNEPIVCSPEDALNTFRKTSIDALVLGTNLIRRSAMVEVV</sequence>
<dbReference type="Proteomes" id="UP000244081">
    <property type="component" value="Unassembled WGS sequence"/>
</dbReference>
<dbReference type="InterPro" id="IPR038152">
    <property type="entry name" value="Carbam_trans_C_sf"/>
</dbReference>